<protein>
    <submittedName>
        <fullName evidence="1">Uncharacterized protein</fullName>
    </submittedName>
</protein>
<dbReference type="AlphaFoldDB" id="A0A165CV08"/>
<dbReference type="EMBL" id="KV427643">
    <property type="protein sequence ID" value="KZT03477.1"/>
    <property type="molecule type" value="Genomic_DNA"/>
</dbReference>
<dbReference type="GeneID" id="63819092"/>
<evidence type="ECO:0000313" key="2">
    <source>
        <dbReference type="Proteomes" id="UP000076871"/>
    </source>
</evidence>
<accession>A0A165CV08</accession>
<gene>
    <name evidence="1" type="ORF">LAESUDRAFT_333508</name>
</gene>
<dbReference type="InParanoid" id="A0A165CV08"/>
<dbReference type="Proteomes" id="UP000076871">
    <property type="component" value="Unassembled WGS sequence"/>
</dbReference>
<dbReference type="RefSeq" id="XP_040761217.1">
    <property type="nucleotide sequence ID" value="XM_040902061.1"/>
</dbReference>
<sequence>MSFRFKCQTTRNYGRAESGCVRGHADLIVSLFFCISLLSCVRTCRAHMQQAKPRRGRYCARPAMRESYCLFGRPRMLYNKLCVFSGYVCSRSG</sequence>
<keyword evidence="2" id="KW-1185">Reference proteome</keyword>
<proteinExistence type="predicted"/>
<name>A0A165CV08_9APHY</name>
<organism evidence="1 2">
    <name type="scientific">Laetiporus sulphureus 93-53</name>
    <dbReference type="NCBI Taxonomy" id="1314785"/>
    <lineage>
        <taxon>Eukaryota</taxon>
        <taxon>Fungi</taxon>
        <taxon>Dikarya</taxon>
        <taxon>Basidiomycota</taxon>
        <taxon>Agaricomycotina</taxon>
        <taxon>Agaricomycetes</taxon>
        <taxon>Polyporales</taxon>
        <taxon>Laetiporus</taxon>
    </lineage>
</organism>
<reference evidence="1 2" key="1">
    <citation type="journal article" date="2016" name="Mol. Biol. Evol.">
        <title>Comparative Genomics of Early-Diverging Mushroom-Forming Fungi Provides Insights into the Origins of Lignocellulose Decay Capabilities.</title>
        <authorList>
            <person name="Nagy L.G."/>
            <person name="Riley R."/>
            <person name="Tritt A."/>
            <person name="Adam C."/>
            <person name="Daum C."/>
            <person name="Floudas D."/>
            <person name="Sun H."/>
            <person name="Yadav J.S."/>
            <person name="Pangilinan J."/>
            <person name="Larsson K.H."/>
            <person name="Matsuura K."/>
            <person name="Barry K."/>
            <person name="Labutti K."/>
            <person name="Kuo R."/>
            <person name="Ohm R.A."/>
            <person name="Bhattacharya S.S."/>
            <person name="Shirouzu T."/>
            <person name="Yoshinaga Y."/>
            <person name="Martin F.M."/>
            <person name="Grigoriev I.V."/>
            <person name="Hibbett D.S."/>
        </authorList>
    </citation>
    <scope>NUCLEOTIDE SEQUENCE [LARGE SCALE GENOMIC DNA]</scope>
    <source>
        <strain evidence="1 2">93-53</strain>
    </source>
</reference>
<evidence type="ECO:0000313" key="1">
    <source>
        <dbReference type="EMBL" id="KZT03477.1"/>
    </source>
</evidence>